<keyword evidence="2" id="KW-1185">Reference proteome</keyword>
<feature type="non-terminal residue" evidence="1">
    <location>
        <position position="1"/>
    </location>
</feature>
<protein>
    <submittedName>
        <fullName evidence="1">2097_t:CDS:1</fullName>
    </submittedName>
</protein>
<gene>
    <name evidence="1" type="ORF">AMORRO_LOCUS17221</name>
</gene>
<name>A0A9N9NWP4_9GLOM</name>
<accession>A0A9N9NWP4</accession>
<dbReference type="EMBL" id="CAJVPV010051718">
    <property type="protein sequence ID" value="CAG8779732.1"/>
    <property type="molecule type" value="Genomic_DNA"/>
</dbReference>
<sequence length="96" mass="11118">DVILKIRPYCQILETQLWMDITSKVMAPNIPISSTITPARKLSSIQLPTRNITPLQQVKISSEIITTEQAEKIISWINEKKSYDASEFYYEFELIL</sequence>
<dbReference type="AlphaFoldDB" id="A0A9N9NWP4"/>
<evidence type="ECO:0000313" key="2">
    <source>
        <dbReference type="Proteomes" id="UP000789342"/>
    </source>
</evidence>
<reference evidence="1" key="1">
    <citation type="submission" date="2021-06" db="EMBL/GenBank/DDBJ databases">
        <authorList>
            <person name="Kallberg Y."/>
            <person name="Tangrot J."/>
            <person name="Rosling A."/>
        </authorList>
    </citation>
    <scope>NUCLEOTIDE SEQUENCE</scope>
    <source>
        <strain evidence="1">CL551</strain>
    </source>
</reference>
<dbReference type="Proteomes" id="UP000789342">
    <property type="component" value="Unassembled WGS sequence"/>
</dbReference>
<organism evidence="1 2">
    <name type="scientific">Acaulospora morrowiae</name>
    <dbReference type="NCBI Taxonomy" id="94023"/>
    <lineage>
        <taxon>Eukaryota</taxon>
        <taxon>Fungi</taxon>
        <taxon>Fungi incertae sedis</taxon>
        <taxon>Mucoromycota</taxon>
        <taxon>Glomeromycotina</taxon>
        <taxon>Glomeromycetes</taxon>
        <taxon>Diversisporales</taxon>
        <taxon>Acaulosporaceae</taxon>
        <taxon>Acaulospora</taxon>
    </lineage>
</organism>
<comment type="caution">
    <text evidence="1">The sequence shown here is derived from an EMBL/GenBank/DDBJ whole genome shotgun (WGS) entry which is preliminary data.</text>
</comment>
<proteinExistence type="predicted"/>
<dbReference type="OrthoDB" id="10488489at2759"/>
<feature type="non-terminal residue" evidence="1">
    <location>
        <position position="96"/>
    </location>
</feature>
<evidence type="ECO:0000313" key="1">
    <source>
        <dbReference type="EMBL" id="CAG8779732.1"/>
    </source>
</evidence>